<dbReference type="PROSITE" id="PS51186">
    <property type="entry name" value="GNAT"/>
    <property type="match status" value="1"/>
</dbReference>
<proteinExistence type="predicted"/>
<dbReference type="NCBIfam" id="TIGR01549">
    <property type="entry name" value="HAD-SF-IA-v1"/>
    <property type="match status" value="1"/>
</dbReference>
<dbReference type="PROSITE" id="PS01228">
    <property type="entry name" value="COF_1"/>
    <property type="match status" value="1"/>
</dbReference>
<dbReference type="InterPro" id="IPR050155">
    <property type="entry name" value="HAD-like_hydrolase_sf"/>
</dbReference>
<keyword evidence="3" id="KW-0378">Hydrolase</keyword>
<dbReference type="GO" id="GO:0016747">
    <property type="term" value="F:acyltransferase activity, transferring groups other than amino-acyl groups"/>
    <property type="evidence" value="ECO:0007669"/>
    <property type="project" value="InterPro"/>
</dbReference>
<evidence type="ECO:0000313" key="4">
    <source>
        <dbReference type="Proteomes" id="UP000452141"/>
    </source>
</evidence>
<dbReference type="InterPro" id="IPR000182">
    <property type="entry name" value="GNAT_dom"/>
</dbReference>
<dbReference type="RefSeq" id="WP_154486436.1">
    <property type="nucleotide sequence ID" value="NZ_VUMW01000004.1"/>
</dbReference>
<dbReference type="InterPro" id="IPR016181">
    <property type="entry name" value="Acyl_CoA_acyltransferase"/>
</dbReference>
<evidence type="ECO:0000259" key="2">
    <source>
        <dbReference type="PROSITE" id="PS51729"/>
    </source>
</evidence>
<evidence type="ECO:0000259" key="1">
    <source>
        <dbReference type="PROSITE" id="PS51186"/>
    </source>
</evidence>
<feature type="domain" description="N-acetyltransferase" evidence="2">
    <location>
        <begin position="245"/>
        <end position="329"/>
    </location>
</feature>
<dbReference type="Pfam" id="PF14542">
    <property type="entry name" value="Acetyltransf_CG"/>
    <property type="match status" value="1"/>
</dbReference>
<dbReference type="GO" id="GO:0008967">
    <property type="term" value="F:phosphoglycolate phosphatase activity"/>
    <property type="evidence" value="ECO:0007669"/>
    <property type="project" value="TreeGrafter"/>
</dbReference>
<dbReference type="InterPro" id="IPR023198">
    <property type="entry name" value="PGP-like_dom2"/>
</dbReference>
<feature type="domain" description="N-acetyltransferase" evidence="1">
    <location>
        <begin position="214"/>
        <end position="329"/>
    </location>
</feature>
<dbReference type="SFLD" id="SFLDG01129">
    <property type="entry name" value="C1.5:_HAD__Beta-PGM__Phosphata"/>
    <property type="match status" value="1"/>
</dbReference>
<dbReference type="PANTHER" id="PTHR43434">
    <property type="entry name" value="PHOSPHOGLYCOLATE PHOSPHATASE"/>
    <property type="match status" value="1"/>
</dbReference>
<dbReference type="GO" id="GO:0006281">
    <property type="term" value="P:DNA repair"/>
    <property type="evidence" value="ECO:0007669"/>
    <property type="project" value="TreeGrafter"/>
</dbReference>
<dbReference type="InterPro" id="IPR023214">
    <property type="entry name" value="HAD_sf"/>
</dbReference>
<dbReference type="PANTHER" id="PTHR43434:SF1">
    <property type="entry name" value="PHOSPHOGLYCOLATE PHOSPHATASE"/>
    <property type="match status" value="1"/>
</dbReference>
<comment type="caution">
    <text evidence="3">The sequence shown here is derived from an EMBL/GenBank/DDBJ whole genome shotgun (WGS) entry which is preliminary data.</text>
</comment>
<protein>
    <submittedName>
        <fullName evidence="3">HAD-IA family hydrolase</fullName>
    </submittedName>
</protein>
<name>A0A844FLX6_9LACO</name>
<evidence type="ECO:0000313" key="3">
    <source>
        <dbReference type="EMBL" id="MST79339.1"/>
    </source>
</evidence>
<gene>
    <name evidence="3" type="ORF">FYJ61_02335</name>
</gene>
<reference evidence="3 4" key="1">
    <citation type="submission" date="2019-08" db="EMBL/GenBank/DDBJ databases">
        <title>In-depth cultivation of the pig gut microbiome towards novel bacterial diversity and tailored functional studies.</title>
        <authorList>
            <person name="Wylensek D."/>
            <person name="Hitch T.C.A."/>
            <person name="Clavel T."/>
        </authorList>
    </citation>
    <scope>NUCLEOTIDE SEQUENCE [LARGE SCALE GENOMIC DNA]</scope>
    <source>
        <strain evidence="3 4">WCA-470BD-2E</strain>
    </source>
</reference>
<dbReference type="Pfam" id="PF13419">
    <property type="entry name" value="HAD_2"/>
    <property type="match status" value="1"/>
</dbReference>
<dbReference type="GO" id="GO:0005829">
    <property type="term" value="C:cytosol"/>
    <property type="evidence" value="ECO:0007669"/>
    <property type="project" value="TreeGrafter"/>
</dbReference>
<dbReference type="SUPFAM" id="SSF56784">
    <property type="entry name" value="HAD-like"/>
    <property type="match status" value="1"/>
</dbReference>
<organism evidence="3 4">
    <name type="scientific">Lactobacillus equicursoris</name>
    <dbReference type="NCBI Taxonomy" id="420645"/>
    <lineage>
        <taxon>Bacteria</taxon>
        <taxon>Bacillati</taxon>
        <taxon>Bacillota</taxon>
        <taxon>Bacilli</taxon>
        <taxon>Lactobacillales</taxon>
        <taxon>Lactobacillaceae</taxon>
        <taxon>Lactobacillus</taxon>
    </lineage>
</organism>
<dbReference type="SFLD" id="SFLDG01135">
    <property type="entry name" value="C1.5.6:_HAD__Beta-PGM__Phospha"/>
    <property type="match status" value="1"/>
</dbReference>
<dbReference type="Gene3D" id="3.40.630.30">
    <property type="match status" value="1"/>
</dbReference>
<dbReference type="InterPro" id="IPR031165">
    <property type="entry name" value="GNAT_YJDJ"/>
</dbReference>
<dbReference type="InterPro" id="IPR041492">
    <property type="entry name" value="HAD_2"/>
</dbReference>
<dbReference type="InterPro" id="IPR036412">
    <property type="entry name" value="HAD-like_sf"/>
</dbReference>
<dbReference type="Gene3D" id="3.40.50.1000">
    <property type="entry name" value="HAD superfamily/HAD-like"/>
    <property type="match status" value="1"/>
</dbReference>
<dbReference type="Proteomes" id="UP000452141">
    <property type="component" value="Unassembled WGS sequence"/>
</dbReference>
<dbReference type="SUPFAM" id="SSF55729">
    <property type="entry name" value="Acyl-CoA N-acyltransferases (Nat)"/>
    <property type="match status" value="1"/>
</dbReference>
<sequence length="329" mass="36252">MKYEAAIFDMDGTILNTSEDLTGALNYAMEETGHRHDYEVLHTKNFFGSGVVVAIRRALAYEAGTSFEDLVAFGTKNEKVPASVTEAEVNRVLDIFRPYYAAHCNLATGPFPGILDLLTHLRKAGVKVAVVSNKPDEAVQKLVSDLFPGYFDFALGQKDEIRRKPAPDMTLACVDALEVTADKCVYIGDSEIDIQTAANSKMDEIAVTWGFRSVDFLKKHGATVLVTTADELESAILGANSMKLVYEEGQNRAALYDEEKLVGQCLYEEKGDHWIIVKTVVDQEYGGKGYARQLVDCVINQARSKGKRVGATCSYAKHVLTKPGYEDIK</sequence>
<dbReference type="PROSITE" id="PS51729">
    <property type="entry name" value="GNAT_YJDJ"/>
    <property type="match status" value="1"/>
</dbReference>
<dbReference type="AlphaFoldDB" id="A0A844FLX6"/>
<dbReference type="CDD" id="cd04301">
    <property type="entry name" value="NAT_SF"/>
    <property type="match status" value="1"/>
</dbReference>
<dbReference type="InterPro" id="IPR006439">
    <property type="entry name" value="HAD-SF_hydro_IA"/>
</dbReference>
<accession>A0A844FLX6</accession>
<dbReference type="Gene3D" id="1.10.150.240">
    <property type="entry name" value="Putative phosphatase, domain 2"/>
    <property type="match status" value="1"/>
</dbReference>
<dbReference type="EMBL" id="VUMW01000004">
    <property type="protein sequence ID" value="MST79339.1"/>
    <property type="molecule type" value="Genomic_DNA"/>
</dbReference>
<dbReference type="SFLD" id="SFLDS00003">
    <property type="entry name" value="Haloacid_Dehalogenase"/>
    <property type="match status" value="1"/>
</dbReference>